<protein>
    <recommendedName>
        <fullName evidence="1">ChsH2 C-terminal OB-fold domain-containing protein</fullName>
    </recommendedName>
</protein>
<keyword evidence="3" id="KW-1185">Reference proteome</keyword>
<dbReference type="SUPFAM" id="SSF50249">
    <property type="entry name" value="Nucleic acid-binding proteins"/>
    <property type="match status" value="1"/>
</dbReference>
<reference evidence="2 3" key="1">
    <citation type="journal article" date="2019" name="Emerg. Microbes Infect.">
        <title>Comprehensive subspecies identification of 175 nontuberculous mycobacteria species based on 7547 genomic profiles.</title>
        <authorList>
            <person name="Matsumoto Y."/>
            <person name="Kinjo T."/>
            <person name="Motooka D."/>
            <person name="Nabeya D."/>
            <person name="Jung N."/>
            <person name="Uechi K."/>
            <person name="Horii T."/>
            <person name="Iida T."/>
            <person name="Fujita J."/>
            <person name="Nakamura S."/>
        </authorList>
    </citation>
    <scope>NUCLEOTIDE SEQUENCE [LARGE SCALE GENOMIC DNA]</scope>
    <source>
        <strain evidence="2 3">JCM 30275</strain>
    </source>
</reference>
<feature type="domain" description="ChsH2 C-terminal OB-fold" evidence="1">
    <location>
        <begin position="2"/>
        <end position="57"/>
    </location>
</feature>
<dbReference type="Proteomes" id="UP000467249">
    <property type="component" value="Chromosome"/>
</dbReference>
<dbReference type="EMBL" id="AP022620">
    <property type="protein sequence ID" value="BBZ78804.1"/>
    <property type="molecule type" value="Genomic_DNA"/>
</dbReference>
<dbReference type="InterPro" id="IPR002878">
    <property type="entry name" value="ChsH2_C"/>
</dbReference>
<evidence type="ECO:0000313" key="3">
    <source>
        <dbReference type="Proteomes" id="UP000467249"/>
    </source>
</evidence>
<sequence length="74" mass="8351">MLTYTVNRQQWLPNLPPPYIIAVVGLDDDPELRVSTRLVEIEPEAVHIGMRVEVVFEPAGDVWLPLFRPEGAAI</sequence>
<dbReference type="Pfam" id="PF01796">
    <property type="entry name" value="OB_ChsH2_C"/>
    <property type="match status" value="1"/>
</dbReference>
<dbReference type="InterPro" id="IPR012340">
    <property type="entry name" value="NA-bd_OB-fold"/>
</dbReference>
<accession>A0A6N4WFD2</accession>
<evidence type="ECO:0000313" key="2">
    <source>
        <dbReference type="EMBL" id="BBZ78804.1"/>
    </source>
</evidence>
<gene>
    <name evidence="2" type="ORF">MANY_41410</name>
</gene>
<dbReference type="AlphaFoldDB" id="A0A6N4WFD2"/>
<proteinExistence type="predicted"/>
<name>A0A6N4WFD2_9MYCO</name>
<organism evidence="2 3">
    <name type="scientific">Mycolicibacterium anyangense</name>
    <dbReference type="NCBI Taxonomy" id="1431246"/>
    <lineage>
        <taxon>Bacteria</taxon>
        <taxon>Bacillati</taxon>
        <taxon>Actinomycetota</taxon>
        <taxon>Actinomycetes</taxon>
        <taxon>Mycobacteriales</taxon>
        <taxon>Mycobacteriaceae</taxon>
        <taxon>Mycolicibacterium</taxon>
    </lineage>
</organism>
<evidence type="ECO:0000259" key="1">
    <source>
        <dbReference type="Pfam" id="PF01796"/>
    </source>
</evidence>
<dbReference type="KEGG" id="many:MANY_41410"/>